<feature type="domain" description="HTH APSES-type" evidence="2">
    <location>
        <begin position="105"/>
        <end position="223"/>
    </location>
</feature>
<feature type="compositionally biased region" description="Low complexity" evidence="1">
    <location>
        <begin position="275"/>
        <end position="290"/>
    </location>
</feature>
<dbReference type="GO" id="GO:0033309">
    <property type="term" value="C:SBF transcription complex"/>
    <property type="evidence" value="ECO:0007669"/>
    <property type="project" value="TreeGrafter"/>
</dbReference>
<dbReference type="AlphaFoldDB" id="A0A8K0J391"/>
<dbReference type="PROSITE" id="PS51299">
    <property type="entry name" value="HTH_APSES"/>
    <property type="match status" value="1"/>
</dbReference>
<dbReference type="PANTHER" id="PTHR43828">
    <property type="entry name" value="ASPARAGINASE"/>
    <property type="match status" value="1"/>
</dbReference>
<dbReference type="GO" id="GO:0003677">
    <property type="term" value="F:DNA binding"/>
    <property type="evidence" value="ECO:0007669"/>
    <property type="project" value="InterPro"/>
</dbReference>
<proteinExistence type="predicted"/>
<feature type="compositionally biased region" description="Basic and acidic residues" evidence="1">
    <location>
        <begin position="40"/>
        <end position="52"/>
    </location>
</feature>
<feature type="region of interest" description="Disordered" evidence="1">
    <location>
        <begin position="403"/>
        <end position="447"/>
    </location>
</feature>
<dbReference type="EMBL" id="SRPY01000944">
    <property type="protein sequence ID" value="KAG5915842.1"/>
    <property type="molecule type" value="Genomic_DNA"/>
</dbReference>
<dbReference type="InterPro" id="IPR003163">
    <property type="entry name" value="Tscrpt_reg_HTH_APSES-type"/>
</dbReference>
<dbReference type="OrthoDB" id="5562739at2759"/>
<dbReference type="InterPro" id="IPR036887">
    <property type="entry name" value="HTH_APSES_sf"/>
</dbReference>
<feature type="compositionally biased region" description="Low complexity" evidence="1">
    <location>
        <begin position="407"/>
        <end position="420"/>
    </location>
</feature>
<protein>
    <recommendedName>
        <fullName evidence="2">HTH APSES-type domain-containing protein</fullName>
    </recommendedName>
</protein>
<gene>
    <name evidence="3" type="ORF">E4U42_007897</name>
</gene>
<dbReference type="InterPro" id="IPR051642">
    <property type="entry name" value="SWI6-like"/>
</dbReference>
<feature type="compositionally biased region" description="Basic and acidic residues" evidence="1">
    <location>
        <begin position="296"/>
        <end position="315"/>
    </location>
</feature>
<evidence type="ECO:0000313" key="4">
    <source>
        <dbReference type="Proteomes" id="UP000811619"/>
    </source>
</evidence>
<sequence>MLSIAELLNPLEPDTNNADRSQSSPKQQRFGSSFHNSISRHSDERPRLDTKRKGASPSAVPDAVNFPPFEDVNDEVLEEVRIYRIPQFGHIRRSREHIPYNSSKRDFCTKTGREYIEAFKYTFQIPGQAPVYTVMWDYTIGLVRVTPFFKSMGYTKTKPSQALDRNPGLRDVCPSITGGAVMAQGYWMPFQCAKALCATFCHQISGALVPIFGPDFPSRCTPPASPRFGDMMISQQLIAEALTRAAWRIWPPQAETEAQGDAASLNLLAREPATARPASLPATAPPSTASHRTRPSHLDVDAAQERPRGTDDPNHKTSHPSTTTSPCAKTDDAAADVQPDCADCEECGERCADAGHSVLCSSHGHKRLLHHHRTTGGSCKRRKVVYEPPSTTEAIGIHRHQERSPFGRRALPGGRRLAAPRSRETRQVAQREASGQPGQARRTIQRG</sequence>
<evidence type="ECO:0000256" key="1">
    <source>
        <dbReference type="SAM" id="MobiDB-lite"/>
    </source>
</evidence>
<comment type="caution">
    <text evidence="3">The sequence shown here is derived from an EMBL/GenBank/DDBJ whole genome shotgun (WGS) entry which is preliminary data.</text>
</comment>
<dbReference type="GO" id="GO:0030907">
    <property type="term" value="C:MBF transcription complex"/>
    <property type="evidence" value="ECO:0007669"/>
    <property type="project" value="TreeGrafter"/>
</dbReference>
<feature type="region of interest" description="Disordered" evidence="1">
    <location>
        <begin position="275"/>
        <end position="331"/>
    </location>
</feature>
<dbReference type="SUPFAM" id="SSF54616">
    <property type="entry name" value="DNA-binding domain of Mlu1-box binding protein MBP1"/>
    <property type="match status" value="1"/>
</dbReference>
<organism evidence="3 4">
    <name type="scientific">Claviceps africana</name>
    <dbReference type="NCBI Taxonomy" id="83212"/>
    <lineage>
        <taxon>Eukaryota</taxon>
        <taxon>Fungi</taxon>
        <taxon>Dikarya</taxon>
        <taxon>Ascomycota</taxon>
        <taxon>Pezizomycotina</taxon>
        <taxon>Sordariomycetes</taxon>
        <taxon>Hypocreomycetidae</taxon>
        <taxon>Hypocreales</taxon>
        <taxon>Clavicipitaceae</taxon>
        <taxon>Claviceps</taxon>
    </lineage>
</organism>
<dbReference type="Proteomes" id="UP000811619">
    <property type="component" value="Unassembled WGS sequence"/>
</dbReference>
<dbReference type="GO" id="GO:0000981">
    <property type="term" value="F:DNA-binding transcription factor activity, RNA polymerase II-specific"/>
    <property type="evidence" value="ECO:0007669"/>
    <property type="project" value="UniProtKB-ARBA"/>
</dbReference>
<feature type="region of interest" description="Disordered" evidence="1">
    <location>
        <begin position="1"/>
        <end position="66"/>
    </location>
</feature>
<name>A0A8K0J391_9HYPO</name>
<dbReference type="PANTHER" id="PTHR43828:SF5">
    <property type="entry name" value="TRANSCRIPTIONAL REPRESSOR XBP1"/>
    <property type="match status" value="1"/>
</dbReference>
<accession>A0A8K0J391</accession>
<reference evidence="3" key="1">
    <citation type="journal article" date="2020" name="bioRxiv">
        <title>Whole genome comparisons of ergot fungi reveals the divergence and evolution of species within the genus Claviceps are the result of varying mechanisms driving genome evolution and host range expansion.</title>
        <authorList>
            <person name="Wyka S.A."/>
            <person name="Mondo S.J."/>
            <person name="Liu M."/>
            <person name="Dettman J."/>
            <person name="Nalam V."/>
            <person name="Broders K.D."/>
        </authorList>
    </citation>
    <scope>NUCLEOTIDE SEQUENCE</scope>
    <source>
        <strain evidence="3">CCC 489</strain>
    </source>
</reference>
<feature type="compositionally biased region" description="Polar residues" evidence="1">
    <location>
        <begin position="14"/>
        <end position="39"/>
    </location>
</feature>
<evidence type="ECO:0000313" key="3">
    <source>
        <dbReference type="EMBL" id="KAG5915842.1"/>
    </source>
</evidence>
<evidence type="ECO:0000259" key="2">
    <source>
        <dbReference type="PROSITE" id="PS51299"/>
    </source>
</evidence>
<dbReference type="Gene3D" id="3.10.260.10">
    <property type="entry name" value="Transcription regulator HTH, APSES-type DNA-binding domain"/>
    <property type="match status" value="1"/>
</dbReference>
<keyword evidence="4" id="KW-1185">Reference proteome</keyword>